<evidence type="ECO:0000313" key="2">
    <source>
        <dbReference type="Proteomes" id="UP000293360"/>
    </source>
</evidence>
<dbReference type="EMBL" id="QJNU01000114">
    <property type="protein sequence ID" value="RYP06845.1"/>
    <property type="molecule type" value="Genomic_DNA"/>
</dbReference>
<proteinExistence type="predicted"/>
<dbReference type="OrthoDB" id="2679825at2759"/>
<sequence length="186" mass="21093">MPSDKDRLYIALYARGGAPRMPGREDSYHWAFIVGPKVEPNGEGQGIRFHAKEKITVVGQPPRAQSQWVYDASPIPLQPTAMLLVRVAVGKVKDMRRLRAIFDHTPVRPGVPGWNCVGWIREALETALRDGKALGTAVNNWDSARDAAMWYVEKKKAEHRFDGRGGRYDPRRAATWDMLERKELFP</sequence>
<dbReference type="InterPro" id="IPR054208">
    <property type="entry name" value="DUF6914"/>
</dbReference>
<protein>
    <submittedName>
        <fullName evidence="1">Uncharacterized protein</fullName>
    </submittedName>
</protein>
<accession>A0A4Q4TIN3</accession>
<gene>
    <name evidence="1" type="ORF">DL764_002893</name>
</gene>
<dbReference type="Proteomes" id="UP000293360">
    <property type="component" value="Unassembled WGS sequence"/>
</dbReference>
<organism evidence="1 2">
    <name type="scientific">Monosporascus ibericus</name>
    <dbReference type="NCBI Taxonomy" id="155417"/>
    <lineage>
        <taxon>Eukaryota</taxon>
        <taxon>Fungi</taxon>
        <taxon>Dikarya</taxon>
        <taxon>Ascomycota</taxon>
        <taxon>Pezizomycotina</taxon>
        <taxon>Sordariomycetes</taxon>
        <taxon>Xylariomycetidae</taxon>
        <taxon>Xylariales</taxon>
        <taxon>Xylariales incertae sedis</taxon>
        <taxon>Monosporascus</taxon>
    </lineage>
</organism>
<dbReference type="AlphaFoldDB" id="A0A4Q4TIN3"/>
<dbReference type="Pfam" id="PF21858">
    <property type="entry name" value="DUF6914"/>
    <property type="match status" value="1"/>
</dbReference>
<name>A0A4Q4TIN3_9PEZI</name>
<comment type="caution">
    <text evidence="1">The sequence shown here is derived from an EMBL/GenBank/DDBJ whole genome shotgun (WGS) entry which is preliminary data.</text>
</comment>
<evidence type="ECO:0000313" key="1">
    <source>
        <dbReference type="EMBL" id="RYP06845.1"/>
    </source>
</evidence>
<reference evidence="1 2" key="1">
    <citation type="submission" date="2018-06" db="EMBL/GenBank/DDBJ databases">
        <title>Complete Genomes of Monosporascus.</title>
        <authorList>
            <person name="Robinson A.J."/>
            <person name="Natvig D.O."/>
        </authorList>
    </citation>
    <scope>NUCLEOTIDE SEQUENCE [LARGE SCALE GENOMIC DNA]</scope>
    <source>
        <strain evidence="1 2">CBS 110550</strain>
    </source>
</reference>
<keyword evidence="2" id="KW-1185">Reference proteome</keyword>